<keyword evidence="1" id="KW-0479">Metal-binding</keyword>
<organism evidence="4 5">
    <name type="scientific">Prunus mume</name>
    <name type="common">Japanese apricot</name>
    <name type="synonym">Armeniaca mume</name>
    <dbReference type="NCBI Taxonomy" id="102107"/>
    <lineage>
        <taxon>Eukaryota</taxon>
        <taxon>Viridiplantae</taxon>
        <taxon>Streptophyta</taxon>
        <taxon>Embryophyta</taxon>
        <taxon>Tracheophyta</taxon>
        <taxon>Spermatophyta</taxon>
        <taxon>Magnoliopsida</taxon>
        <taxon>eudicotyledons</taxon>
        <taxon>Gunneridae</taxon>
        <taxon>Pentapetalae</taxon>
        <taxon>rosids</taxon>
        <taxon>fabids</taxon>
        <taxon>Rosales</taxon>
        <taxon>Rosaceae</taxon>
        <taxon>Amygdaloideae</taxon>
        <taxon>Amygdaleae</taxon>
        <taxon>Prunus</taxon>
    </lineage>
</organism>
<evidence type="ECO:0000259" key="3">
    <source>
        <dbReference type="PROSITE" id="PS50158"/>
    </source>
</evidence>
<dbReference type="RefSeq" id="XP_008238363.1">
    <property type="nucleotide sequence ID" value="XM_008240141.1"/>
</dbReference>
<reference evidence="5" key="2">
    <citation type="submission" date="2025-08" db="UniProtKB">
        <authorList>
            <consortium name="RefSeq"/>
        </authorList>
    </citation>
    <scope>IDENTIFICATION</scope>
</reference>
<feature type="compositionally biased region" description="Basic and acidic residues" evidence="2">
    <location>
        <begin position="197"/>
        <end position="207"/>
    </location>
</feature>
<feature type="region of interest" description="Disordered" evidence="2">
    <location>
        <begin position="193"/>
        <end position="291"/>
    </location>
</feature>
<proteinExistence type="predicted"/>
<dbReference type="Pfam" id="PF14223">
    <property type="entry name" value="Retrotran_gag_2"/>
    <property type="match status" value="1"/>
</dbReference>
<feature type="compositionally biased region" description="Polar residues" evidence="2">
    <location>
        <begin position="361"/>
        <end position="385"/>
    </location>
</feature>
<name>A0ABM0PE84_PRUMU</name>
<dbReference type="PANTHER" id="PTHR47481">
    <property type="match status" value="1"/>
</dbReference>
<keyword evidence="1" id="KW-0863">Zinc-finger</keyword>
<keyword evidence="1" id="KW-0862">Zinc</keyword>
<accession>A0ABM0PE84</accession>
<evidence type="ECO:0000313" key="5">
    <source>
        <dbReference type="RefSeq" id="XP_008238363.1"/>
    </source>
</evidence>
<dbReference type="InterPro" id="IPR001878">
    <property type="entry name" value="Znf_CCHC"/>
</dbReference>
<feature type="compositionally biased region" description="Polar residues" evidence="2">
    <location>
        <begin position="238"/>
        <end position="283"/>
    </location>
</feature>
<dbReference type="PROSITE" id="PS50158">
    <property type="entry name" value="ZF_CCHC"/>
    <property type="match status" value="1"/>
</dbReference>
<dbReference type="Proteomes" id="UP000694861">
    <property type="component" value="Linkage group LG7"/>
</dbReference>
<evidence type="ECO:0000313" key="4">
    <source>
        <dbReference type="Proteomes" id="UP000694861"/>
    </source>
</evidence>
<keyword evidence="4" id="KW-1185">Reference proteome</keyword>
<evidence type="ECO:0000256" key="2">
    <source>
        <dbReference type="SAM" id="MobiDB-lite"/>
    </source>
</evidence>
<gene>
    <name evidence="5" type="primary">LOC103337001</name>
</gene>
<dbReference type="PANTHER" id="PTHR47481:SF31">
    <property type="entry name" value="OS01G0873500 PROTEIN"/>
    <property type="match status" value="1"/>
</dbReference>
<feature type="region of interest" description="Disordered" evidence="2">
    <location>
        <begin position="358"/>
        <end position="385"/>
    </location>
</feature>
<reference evidence="4" key="1">
    <citation type="journal article" date="2012" name="Nat. Commun.">
        <title>The genome of Prunus mume.</title>
        <authorList>
            <person name="Zhang Q."/>
            <person name="Chen W."/>
            <person name="Sun L."/>
            <person name="Zhao F."/>
            <person name="Huang B."/>
            <person name="Yang W."/>
            <person name="Tao Y."/>
            <person name="Wang J."/>
            <person name="Yuan Z."/>
            <person name="Fan G."/>
            <person name="Xing Z."/>
            <person name="Han C."/>
            <person name="Pan H."/>
            <person name="Zhong X."/>
            <person name="Shi W."/>
            <person name="Liang X."/>
            <person name="Du D."/>
            <person name="Sun F."/>
            <person name="Xu Z."/>
            <person name="Hao R."/>
            <person name="Lv T."/>
            <person name="Lv Y."/>
            <person name="Zheng Z."/>
            <person name="Sun M."/>
            <person name="Luo L."/>
            <person name="Cai M."/>
            <person name="Gao Y."/>
            <person name="Wang J."/>
            <person name="Yin Y."/>
            <person name="Xu X."/>
            <person name="Cheng T."/>
            <person name="Wang J."/>
        </authorList>
    </citation>
    <scope>NUCLEOTIDE SEQUENCE [LARGE SCALE GENOMIC DNA]</scope>
</reference>
<dbReference type="GeneID" id="103337001"/>
<evidence type="ECO:0000256" key="1">
    <source>
        <dbReference type="PROSITE-ProRule" id="PRU00047"/>
    </source>
</evidence>
<sequence>MDRNNYLCWKSQFQDILEIHDLEEVVKSDARPDKKLADGSINPAYSKDKLVLSWIKATSSPQIKTLLIPCTTASEAWSLLDKRLSPLSKTYIRTQRDQIRTLKKESENTVAEYLMHAKSLYDSLVAAGSQMTDEELIEYILDGLGHDYKEFTTSLHLRSSLSFDEFYDLLIQEEQLIKKMSSVSLSSGMALAADRSTNQHENSDRRQYNNNHSNNNYQAQGRGRGRGRGWYSNRDRNWSNGNNYKDHNWNQNSQRRSWNKSNTDQQRGNSSSANYSHQVSSDTRPPLLPTPIQQQNYQFSVICQQCNKVGHTSRICPERGNFAYLAETNSAAVSLPGQVTSPNHSVTNWCVDSGATHHMTSDPSSLSNVQPYTGQQDGQGSSYWQ</sequence>
<protein>
    <submittedName>
        <fullName evidence="5">Uncharacterized protein LOC103337001</fullName>
    </submittedName>
</protein>
<feature type="domain" description="CCHC-type" evidence="3">
    <location>
        <begin position="303"/>
        <end position="318"/>
    </location>
</feature>